<protein>
    <submittedName>
        <fullName evidence="2">Uncharacterized protein</fullName>
    </submittedName>
</protein>
<feature type="compositionally biased region" description="Basic and acidic residues" evidence="1">
    <location>
        <begin position="1"/>
        <end position="38"/>
    </location>
</feature>
<keyword evidence="3" id="KW-1185">Reference proteome</keyword>
<evidence type="ECO:0000313" key="2">
    <source>
        <dbReference type="EMBL" id="KAJ4825662.1"/>
    </source>
</evidence>
<evidence type="ECO:0000256" key="1">
    <source>
        <dbReference type="SAM" id="MobiDB-lite"/>
    </source>
</evidence>
<sequence>MAEAGEGRKQGDGGFGEEREVETETVKGQRNLKEEWRRGRGRRQRKEEYKNPQLSPSLSSIPVNRRSTPIFQRTPAGTAHVINAAALLSRPDRGGRKYRVWIERTASQFLSTACWNLAQASPPSSGKPRRPPPLFLSRSSLALPLGFI</sequence>
<reference evidence="2" key="2">
    <citation type="journal article" date="2023" name="Plants (Basel)">
        <title>Annotation of the Turnera subulata (Passifloraceae) Draft Genome Reveals the S-Locus Evolved after the Divergence of Turneroideae from Passifloroideae in a Stepwise Manner.</title>
        <authorList>
            <person name="Henning P.M."/>
            <person name="Roalson E.H."/>
            <person name="Mir W."/>
            <person name="McCubbin A.G."/>
            <person name="Shore J.S."/>
        </authorList>
    </citation>
    <scope>NUCLEOTIDE SEQUENCE</scope>
    <source>
        <strain evidence="2">F60SS</strain>
    </source>
</reference>
<evidence type="ECO:0000313" key="3">
    <source>
        <dbReference type="Proteomes" id="UP001141552"/>
    </source>
</evidence>
<dbReference type="EMBL" id="JAKUCV010006837">
    <property type="protein sequence ID" value="KAJ4825662.1"/>
    <property type="molecule type" value="Genomic_DNA"/>
</dbReference>
<accession>A0A9Q0J2J5</accession>
<dbReference type="AlphaFoldDB" id="A0A9Q0J2J5"/>
<feature type="region of interest" description="Disordered" evidence="1">
    <location>
        <begin position="1"/>
        <end position="64"/>
    </location>
</feature>
<feature type="compositionally biased region" description="Polar residues" evidence="1">
    <location>
        <begin position="52"/>
        <end position="64"/>
    </location>
</feature>
<gene>
    <name evidence="2" type="ORF">Tsubulata_049981</name>
</gene>
<dbReference type="Proteomes" id="UP001141552">
    <property type="component" value="Unassembled WGS sequence"/>
</dbReference>
<reference evidence="2" key="1">
    <citation type="submission" date="2022-02" db="EMBL/GenBank/DDBJ databases">
        <authorList>
            <person name="Henning P.M."/>
            <person name="McCubbin A.G."/>
            <person name="Shore J.S."/>
        </authorList>
    </citation>
    <scope>NUCLEOTIDE SEQUENCE</scope>
    <source>
        <strain evidence="2">F60SS</strain>
        <tissue evidence="2">Leaves</tissue>
    </source>
</reference>
<comment type="caution">
    <text evidence="2">The sequence shown here is derived from an EMBL/GenBank/DDBJ whole genome shotgun (WGS) entry which is preliminary data.</text>
</comment>
<proteinExistence type="predicted"/>
<organism evidence="2 3">
    <name type="scientific">Turnera subulata</name>
    <dbReference type="NCBI Taxonomy" id="218843"/>
    <lineage>
        <taxon>Eukaryota</taxon>
        <taxon>Viridiplantae</taxon>
        <taxon>Streptophyta</taxon>
        <taxon>Embryophyta</taxon>
        <taxon>Tracheophyta</taxon>
        <taxon>Spermatophyta</taxon>
        <taxon>Magnoliopsida</taxon>
        <taxon>eudicotyledons</taxon>
        <taxon>Gunneridae</taxon>
        <taxon>Pentapetalae</taxon>
        <taxon>rosids</taxon>
        <taxon>fabids</taxon>
        <taxon>Malpighiales</taxon>
        <taxon>Passifloraceae</taxon>
        <taxon>Turnera</taxon>
    </lineage>
</organism>
<name>A0A9Q0J2J5_9ROSI</name>